<evidence type="ECO:0000256" key="8">
    <source>
        <dbReference type="ARBA" id="ARBA00022729"/>
    </source>
</evidence>
<dbReference type="InterPro" id="IPR050887">
    <property type="entry name" value="Beta-mannosidase_GH2"/>
</dbReference>
<dbReference type="InterPro" id="IPR013783">
    <property type="entry name" value="Ig-like_fold"/>
</dbReference>
<feature type="chain" id="PRO_5001586398" description="Beta-mannosidase B" evidence="16">
    <location>
        <begin position="28"/>
        <end position="891"/>
    </location>
</feature>
<dbReference type="GO" id="GO:0006516">
    <property type="term" value="P:glycoprotein catabolic process"/>
    <property type="evidence" value="ECO:0007669"/>
    <property type="project" value="TreeGrafter"/>
</dbReference>
<evidence type="ECO:0000256" key="16">
    <source>
        <dbReference type="SAM" id="SignalP"/>
    </source>
</evidence>
<evidence type="ECO:0000256" key="12">
    <source>
        <dbReference type="ARBA" id="ARBA00023295"/>
    </source>
</evidence>
<evidence type="ECO:0000256" key="11">
    <source>
        <dbReference type="ARBA" id="ARBA00023228"/>
    </source>
</evidence>
<evidence type="ECO:0000256" key="1">
    <source>
        <dbReference type="ARBA" id="ARBA00000829"/>
    </source>
</evidence>
<evidence type="ECO:0000259" key="20">
    <source>
        <dbReference type="Pfam" id="PF22666"/>
    </source>
</evidence>
<evidence type="ECO:0000256" key="3">
    <source>
        <dbReference type="ARBA" id="ARBA00004613"/>
    </source>
</evidence>
<keyword evidence="12" id="KW-0326">Glycosidase</keyword>
<feature type="domain" description="Glycoside hydrolase family 2 immunoglobulin-like beta-sandwich" evidence="17">
    <location>
        <begin position="236"/>
        <end position="345"/>
    </location>
</feature>
<feature type="domain" description="Beta-mannosidase-like galactose-binding" evidence="20">
    <location>
        <begin position="56"/>
        <end position="226"/>
    </location>
</feature>
<dbReference type="GO" id="GO:0004567">
    <property type="term" value="F:beta-mannosidase activity"/>
    <property type="evidence" value="ECO:0007669"/>
    <property type="project" value="UniProtKB-EC"/>
</dbReference>
<evidence type="ECO:0000259" key="19">
    <source>
        <dbReference type="Pfam" id="PF17786"/>
    </source>
</evidence>
<feature type="signal peptide" evidence="16">
    <location>
        <begin position="1"/>
        <end position="27"/>
    </location>
</feature>
<keyword evidence="9" id="KW-0378">Hydrolase</keyword>
<keyword evidence="8 16" id="KW-0732">Signal</keyword>
<dbReference type="PANTHER" id="PTHR43730">
    <property type="entry name" value="BETA-MANNOSIDASE"/>
    <property type="match status" value="1"/>
</dbReference>
<name>A0A060HBM7_XYLFS</name>
<dbReference type="GO" id="GO:0005975">
    <property type="term" value="P:carbohydrate metabolic process"/>
    <property type="evidence" value="ECO:0007669"/>
    <property type="project" value="InterPro"/>
</dbReference>
<dbReference type="Proteomes" id="UP000027215">
    <property type="component" value="Chromosome"/>
</dbReference>
<dbReference type="Gene3D" id="3.20.20.80">
    <property type="entry name" value="Glycosidases"/>
    <property type="match status" value="1"/>
</dbReference>
<dbReference type="SUPFAM" id="SSF49303">
    <property type="entry name" value="beta-Galactosidase/glucuronidase domain"/>
    <property type="match status" value="3"/>
</dbReference>
<keyword evidence="10" id="KW-0325">Glycoprotein</keyword>
<comment type="pathway">
    <text evidence="4">Glycan metabolism; N-glycan degradation.</text>
</comment>
<evidence type="ECO:0000256" key="4">
    <source>
        <dbReference type="ARBA" id="ARBA00004740"/>
    </source>
</evidence>
<dbReference type="InterPro" id="IPR006102">
    <property type="entry name" value="Ig-like_GH2"/>
</dbReference>
<evidence type="ECO:0000256" key="13">
    <source>
        <dbReference type="ARBA" id="ARBA00038429"/>
    </source>
</evidence>
<dbReference type="InterPro" id="IPR041447">
    <property type="entry name" value="Mannosidase_ig"/>
</dbReference>
<dbReference type="Gene3D" id="2.60.120.260">
    <property type="entry name" value="Galactose-binding domain-like"/>
    <property type="match status" value="1"/>
</dbReference>
<gene>
    <name evidence="21" type="ORF">D934_12985</name>
</gene>
<accession>A0A060HBM7</accession>
<dbReference type="InterPro" id="IPR008979">
    <property type="entry name" value="Galactose-bd-like_sf"/>
</dbReference>
<evidence type="ECO:0000313" key="21">
    <source>
        <dbReference type="EMBL" id="AIC10776.1"/>
    </source>
</evidence>
<keyword evidence="11" id="KW-0458">Lysosome</keyword>
<evidence type="ECO:0000256" key="15">
    <source>
        <dbReference type="ARBA" id="ARBA00041614"/>
    </source>
</evidence>
<dbReference type="Pfam" id="PF00703">
    <property type="entry name" value="Glyco_hydro_2"/>
    <property type="match status" value="1"/>
</dbReference>
<dbReference type="SUPFAM" id="SSF49785">
    <property type="entry name" value="Galactose-binding domain-like"/>
    <property type="match status" value="1"/>
</dbReference>
<dbReference type="EMBL" id="CP006696">
    <property type="protein sequence ID" value="AIC10776.1"/>
    <property type="molecule type" value="Genomic_DNA"/>
</dbReference>
<dbReference type="InterPro" id="IPR036156">
    <property type="entry name" value="Beta-gal/glucu_dom_sf"/>
</dbReference>
<dbReference type="FunFam" id="2.60.120.260:FF:000060">
    <property type="entry name" value="Probable beta-mannosidase"/>
    <property type="match status" value="1"/>
</dbReference>
<dbReference type="PANTHER" id="PTHR43730:SF1">
    <property type="entry name" value="BETA-MANNOSIDASE"/>
    <property type="match status" value="1"/>
</dbReference>
<evidence type="ECO:0000256" key="14">
    <source>
        <dbReference type="ARBA" id="ARBA00041069"/>
    </source>
</evidence>
<dbReference type="FunFam" id="3.20.20.80:FF:000050">
    <property type="entry name" value="Beta-mannosidase B"/>
    <property type="match status" value="1"/>
</dbReference>
<protein>
    <recommendedName>
        <fullName evidence="14">Beta-mannosidase B</fullName>
        <ecNumber evidence="6">3.2.1.25</ecNumber>
    </recommendedName>
    <alternativeName>
        <fullName evidence="15">Mannanase B</fullName>
    </alternativeName>
</protein>
<dbReference type="AlphaFoldDB" id="A0A060HBM7"/>
<evidence type="ECO:0000256" key="7">
    <source>
        <dbReference type="ARBA" id="ARBA00022525"/>
    </source>
</evidence>
<organism evidence="21 22">
    <name type="scientific">Xylella fastidiosa subsp. sandyi Ann-1</name>
    <dbReference type="NCBI Taxonomy" id="155920"/>
    <lineage>
        <taxon>Bacteria</taxon>
        <taxon>Pseudomonadati</taxon>
        <taxon>Pseudomonadota</taxon>
        <taxon>Gammaproteobacteria</taxon>
        <taxon>Lysobacterales</taxon>
        <taxon>Lysobacteraceae</taxon>
        <taxon>Xylella</taxon>
    </lineage>
</organism>
<evidence type="ECO:0000259" key="18">
    <source>
        <dbReference type="Pfam" id="PF17753"/>
    </source>
</evidence>
<dbReference type="InterPro" id="IPR041625">
    <property type="entry name" value="Beta-mannosidase_Ig"/>
</dbReference>
<comment type="subunit">
    <text evidence="5">Homodimer.</text>
</comment>
<reference evidence="21 22" key="1">
    <citation type="submission" date="2013-08" db="EMBL/GenBank/DDBJ databases">
        <authorList>
            <person name="Stouthamer R."/>
            <person name="Nunney L."/>
        </authorList>
    </citation>
    <scope>NUCLEOTIDE SEQUENCE [LARGE SCALE GENOMIC DNA]</scope>
    <source>
        <strain evidence="22">ann-1</strain>
    </source>
</reference>
<dbReference type="EC" id="3.2.1.25" evidence="6"/>
<feature type="domain" description="Mannosidase Ig/CBM-like" evidence="19">
    <location>
        <begin position="713"/>
        <end position="798"/>
    </location>
</feature>
<keyword evidence="7" id="KW-0964">Secreted</keyword>
<evidence type="ECO:0000313" key="22">
    <source>
        <dbReference type="Proteomes" id="UP000027215"/>
    </source>
</evidence>
<evidence type="ECO:0000256" key="10">
    <source>
        <dbReference type="ARBA" id="ARBA00023180"/>
    </source>
</evidence>
<dbReference type="HOGENOM" id="CLU_005015_3_2_6"/>
<dbReference type="Pfam" id="PF17753">
    <property type="entry name" value="Ig_mannosidase"/>
    <property type="match status" value="1"/>
</dbReference>
<dbReference type="InterPro" id="IPR054593">
    <property type="entry name" value="Beta-mannosidase-like_N2"/>
</dbReference>
<dbReference type="SUPFAM" id="SSF51445">
    <property type="entry name" value="(Trans)glycosidases"/>
    <property type="match status" value="1"/>
</dbReference>
<evidence type="ECO:0000256" key="9">
    <source>
        <dbReference type="ARBA" id="ARBA00022801"/>
    </source>
</evidence>
<evidence type="ECO:0000256" key="5">
    <source>
        <dbReference type="ARBA" id="ARBA00011738"/>
    </source>
</evidence>
<dbReference type="PATRIC" id="fig|155920.8.peg.3067"/>
<dbReference type="Gene3D" id="2.60.40.10">
    <property type="entry name" value="Immunoglobulins"/>
    <property type="match status" value="3"/>
</dbReference>
<sequence length="891" mass="100904">MPRHRHICLRLAAFPLLAFGTLLTASAAPPSSHPLSNWHLRLAPDQPTTPTLPLKTTTWLPAHVPGTVQTDLIAAGIVPDPFYRDQEAQIQWIGLNDWQYQTHFHIDTATLTRQHIELVFNGIDTLATVTLNGTPLLHPNNMFRRWRVDAKPLLKRGENILEITLYSPIKKIQPWLTQQPYALPGAYDSAFHDEPTARHSATYVRKAPYQFGWDWGPRIVTTGLWKNVTLDTWDTTRINDLHIAQQRVDADTAHLEAQLTLDATHRGPAHITLQIFDPDGRPIAQYRQHPTLDTGTNHIHLPVRIAQPRRWFPVGYGTPDRYTFKATVRDAADTIQHIERITGLRTITLRREPDQWGKSMTLVVNGIPIFAKGANLIPFDSIPSRVTEATIRRTLQDAHAANMNMLRVWGGGHYQDEHFYALADALGIMIWQDFMFGGAIPPDDVDFRENVRQEAIEQLTRLRDHPSIVLWCGNNEVQTGWEHWADRITFKQSLPPEERSKIERGMTTLFGSVLREAVHLYSPGTPYWATSPGTDLDGPADQTNDGDMHYWKVWGNPALPVTEYLNITPRFMSEYGLQSLPDIRTIRTFTRPEDLSLTSQVMRAHQKFDNGNGNQRLLLYIRRAFGETKDFESFIYLSQLMQAEGIAIAAQHLRAARPQTMGSLYWQLNDVWPGASWSSIDYAGRWKALHYYARRFYAPFMIAALRKDGMTTVSLVSDHTTPLHVHWRLRVLDMDGTPHHTDDQHTTLPPLSSLQVAHYSDAQLLGHADPTHTVAVFELLDGNTLLSRQTLLFDAPKHLKLPQTHIHNAWKTDHGISLLTLTSPTLARNVWLSFGDIDAQLSDNAFDLLPGEPLTIHIRSTAPLTQLQHALHIRDLAATLAGAPPEPEAAQ</sequence>
<dbReference type="KEGG" id="xfs:D934_12985"/>
<dbReference type="Pfam" id="PF22666">
    <property type="entry name" value="Glyco_hydro_2_N2"/>
    <property type="match status" value="1"/>
</dbReference>
<evidence type="ECO:0000259" key="17">
    <source>
        <dbReference type="Pfam" id="PF00703"/>
    </source>
</evidence>
<proteinExistence type="inferred from homology"/>
<evidence type="ECO:0000256" key="6">
    <source>
        <dbReference type="ARBA" id="ARBA00012754"/>
    </source>
</evidence>
<dbReference type="InterPro" id="IPR017853">
    <property type="entry name" value="GH"/>
</dbReference>
<comment type="catalytic activity">
    <reaction evidence="1">
        <text>Hydrolysis of terminal, non-reducing beta-D-mannose residues in beta-D-mannosides.</text>
        <dbReference type="EC" id="3.2.1.25"/>
    </reaction>
</comment>
<comment type="subcellular location">
    <subcellularLocation>
        <location evidence="2">Lysosome</location>
    </subcellularLocation>
    <subcellularLocation>
        <location evidence="3">Secreted</location>
    </subcellularLocation>
</comment>
<dbReference type="GO" id="GO:0005576">
    <property type="term" value="C:extracellular region"/>
    <property type="evidence" value="ECO:0007669"/>
    <property type="project" value="UniProtKB-SubCell"/>
</dbReference>
<dbReference type="Pfam" id="PF17786">
    <property type="entry name" value="Mannosidase_ig"/>
    <property type="match status" value="1"/>
</dbReference>
<comment type="similarity">
    <text evidence="13">Belongs to the glycosyl hydrolase 2 family. Beta-mannosidase B subfamily.</text>
</comment>
<feature type="domain" description="Beta-mannosidase Ig-fold" evidence="18">
    <location>
        <begin position="801"/>
        <end position="878"/>
    </location>
</feature>
<evidence type="ECO:0000256" key="2">
    <source>
        <dbReference type="ARBA" id="ARBA00004371"/>
    </source>
</evidence>
<dbReference type="GO" id="GO:0005764">
    <property type="term" value="C:lysosome"/>
    <property type="evidence" value="ECO:0007669"/>
    <property type="project" value="UniProtKB-SubCell"/>
</dbReference>
<dbReference type="RefSeq" id="WP_042836642.1">
    <property type="nucleotide sequence ID" value="NZ_CP006696.1"/>
</dbReference>